<keyword evidence="4" id="KW-0255">Endonuclease</keyword>
<keyword evidence="7" id="KW-0346">Stress response</keyword>
<keyword evidence="3" id="KW-0540">Nuclease</keyword>
<accession>A0A9J7BH89</accession>
<dbReference type="GO" id="GO:0003729">
    <property type="term" value="F:mRNA binding"/>
    <property type="evidence" value="ECO:0007669"/>
    <property type="project" value="InterPro"/>
</dbReference>
<dbReference type="AlphaFoldDB" id="A0A9J7BH89"/>
<dbReference type="KEGG" id="orp:MOP44_16400"/>
<dbReference type="InterPro" id="IPR038570">
    <property type="entry name" value="HicA_sf"/>
</dbReference>
<dbReference type="EMBL" id="CP093313">
    <property type="protein sequence ID" value="UWZ82152.1"/>
    <property type="molecule type" value="Genomic_DNA"/>
</dbReference>
<evidence type="ECO:0000256" key="6">
    <source>
        <dbReference type="ARBA" id="ARBA00022884"/>
    </source>
</evidence>
<dbReference type="Proteomes" id="UP001059380">
    <property type="component" value="Chromosome"/>
</dbReference>
<dbReference type="RefSeq" id="WP_260791264.1">
    <property type="nucleotide sequence ID" value="NZ_CP093313.1"/>
</dbReference>
<evidence type="ECO:0000313" key="8">
    <source>
        <dbReference type="EMBL" id="UWZ82152.1"/>
    </source>
</evidence>
<evidence type="ECO:0000256" key="2">
    <source>
        <dbReference type="ARBA" id="ARBA00022649"/>
    </source>
</evidence>
<keyword evidence="9" id="KW-1185">Reference proteome</keyword>
<dbReference type="InterPro" id="IPR012933">
    <property type="entry name" value="HicA_mRNA_interferase"/>
</dbReference>
<evidence type="ECO:0000256" key="3">
    <source>
        <dbReference type="ARBA" id="ARBA00022722"/>
    </source>
</evidence>
<evidence type="ECO:0000256" key="7">
    <source>
        <dbReference type="ARBA" id="ARBA00023016"/>
    </source>
</evidence>
<evidence type="ECO:0000313" key="9">
    <source>
        <dbReference type="Proteomes" id="UP001059380"/>
    </source>
</evidence>
<keyword evidence="5" id="KW-0378">Hydrolase</keyword>
<keyword evidence="2" id="KW-1277">Toxin-antitoxin system</keyword>
<evidence type="ECO:0000256" key="1">
    <source>
        <dbReference type="ARBA" id="ARBA00006620"/>
    </source>
</evidence>
<protein>
    <submittedName>
        <fullName evidence="8">Type II toxin-antitoxin system HicA family toxin</fullName>
    </submittedName>
</protein>
<comment type="similarity">
    <text evidence="1">Belongs to the HicA mRNA interferase family.</text>
</comment>
<evidence type="ECO:0000256" key="4">
    <source>
        <dbReference type="ARBA" id="ARBA00022759"/>
    </source>
</evidence>
<proteinExistence type="inferred from homology"/>
<organism evidence="8 9">
    <name type="scientific">Occallatibacter riparius</name>
    <dbReference type="NCBI Taxonomy" id="1002689"/>
    <lineage>
        <taxon>Bacteria</taxon>
        <taxon>Pseudomonadati</taxon>
        <taxon>Acidobacteriota</taxon>
        <taxon>Terriglobia</taxon>
        <taxon>Terriglobales</taxon>
        <taxon>Acidobacteriaceae</taxon>
        <taxon>Occallatibacter</taxon>
    </lineage>
</organism>
<evidence type="ECO:0000256" key="5">
    <source>
        <dbReference type="ARBA" id="ARBA00022801"/>
    </source>
</evidence>
<keyword evidence="6" id="KW-0694">RNA-binding</keyword>
<dbReference type="Pfam" id="PF07927">
    <property type="entry name" value="HicA_toxin"/>
    <property type="match status" value="1"/>
</dbReference>
<name>A0A9J7BH89_9BACT</name>
<dbReference type="GO" id="GO:0016787">
    <property type="term" value="F:hydrolase activity"/>
    <property type="evidence" value="ECO:0007669"/>
    <property type="project" value="UniProtKB-KW"/>
</dbReference>
<gene>
    <name evidence="8" type="ORF">MOP44_16400</name>
</gene>
<dbReference type="Gene3D" id="3.30.920.30">
    <property type="entry name" value="Hypothetical protein"/>
    <property type="match status" value="1"/>
</dbReference>
<reference evidence="8" key="1">
    <citation type="submission" date="2021-04" db="EMBL/GenBank/DDBJ databases">
        <title>Phylogenetic analysis of Acidobacteriaceae.</title>
        <authorList>
            <person name="Qiu L."/>
            <person name="Zhang Q."/>
        </authorList>
    </citation>
    <scope>NUCLEOTIDE SEQUENCE</scope>
    <source>
        <strain evidence="8">DSM 25168</strain>
    </source>
</reference>
<sequence>MKLPGDVSASRLIRVLEHLGYQVLRQRGSHIRLRHDGPPQHSVSVPNHDPLKKGTLHGIVSEVARARSMLLEDLIGQL</sequence>
<dbReference type="GO" id="GO:0004519">
    <property type="term" value="F:endonuclease activity"/>
    <property type="evidence" value="ECO:0007669"/>
    <property type="project" value="UniProtKB-KW"/>
</dbReference>
<dbReference type="SUPFAM" id="SSF54786">
    <property type="entry name" value="YcfA/nrd intein domain"/>
    <property type="match status" value="1"/>
</dbReference>